<feature type="domain" description="Type II secretion system protein GspF" evidence="9">
    <location>
        <begin position="76"/>
        <end position="189"/>
    </location>
</feature>
<dbReference type="PRINTS" id="PR00812">
    <property type="entry name" value="BCTERIALGSPF"/>
</dbReference>
<gene>
    <name evidence="10" type="ORF">DI551_12255</name>
</gene>
<keyword evidence="7 8" id="KW-0472">Membrane</keyword>
<evidence type="ECO:0000256" key="7">
    <source>
        <dbReference type="ARBA" id="ARBA00023136"/>
    </source>
</evidence>
<evidence type="ECO:0000313" key="11">
    <source>
        <dbReference type="Proteomes" id="UP000249417"/>
    </source>
</evidence>
<name>A0A2W5PFR7_9BACT</name>
<dbReference type="InterPro" id="IPR042094">
    <property type="entry name" value="T2SS_GspF_sf"/>
</dbReference>
<evidence type="ECO:0000256" key="8">
    <source>
        <dbReference type="SAM" id="Phobius"/>
    </source>
</evidence>
<evidence type="ECO:0000259" key="9">
    <source>
        <dbReference type="Pfam" id="PF00482"/>
    </source>
</evidence>
<dbReference type="PANTHER" id="PTHR30012">
    <property type="entry name" value="GENERAL SECRETION PATHWAY PROTEIN"/>
    <property type="match status" value="1"/>
</dbReference>
<keyword evidence="6 8" id="KW-1133">Transmembrane helix</keyword>
<dbReference type="InterPro" id="IPR018076">
    <property type="entry name" value="T2SS_GspF_dom"/>
</dbReference>
<dbReference type="FunFam" id="1.20.81.30:FF:000001">
    <property type="entry name" value="Type II secretion system protein F"/>
    <property type="match status" value="1"/>
</dbReference>
<dbReference type="Proteomes" id="UP000249417">
    <property type="component" value="Unassembled WGS sequence"/>
</dbReference>
<organism evidence="10 11">
    <name type="scientific">Micavibrio aeruginosavorus</name>
    <dbReference type="NCBI Taxonomy" id="349221"/>
    <lineage>
        <taxon>Bacteria</taxon>
        <taxon>Pseudomonadati</taxon>
        <taxon>Bdellovibrionota</taxon>
        <taxon>Bdellovibrionia</taxon>
        <taxon>Bdellovibrionales</taxon>
        <taxon>Pseudobdellovibrionaceae</taxon>
        <taxon>Micavibrio</taxon>
    </lineage>
</organism>
<reference evidence="10 11" key="1">
    <citation type="submission" date="2017-08" db="EMBL/GenBank/DDBJ databases">
        <title>Infants hospitalized years apart are colonized by the same room-sourced microbial strains.</title>
        <authorList>
            <person name="Brooks B."/>
            <person name="Olm M.R."/>
            <person name="Firek B.A."/>
            <person name="Baker R."/>
            <person name="Thomas B.C."/>
            <person name="Morowitz M.J."/>
            <person name="Banfield J.F."/>
        </authorList>
    </citation>
    <scope>NUCLEOTIDE SEQUENCE [LARGE SCALE GENOMIC DNA]</scope>
    <source>
        <strain evidence="10">S2_005_002_R2_29</strain>
    </source>
</reference>
<evidence type="ECO:0000256" key="3">
    <source>
        <dbReference type="ARBA" id="ARBA00022475"/>
    </source>
</evidence>
<dbReference type="InterPro" id="IPR003004">
    <property type="entry name" value="GspF/PilC"/>
</dbReference>
<evidence type="ECO:0000256" key="2">
    <source>
        <dbReference type="ARBA" id="ARBA00005745"/>
    </source>
</evidence>
<sequence>MEKYKYRALNAKGRPIRGVLGAVNENDLFSQLQSAGLELVSCTPLSKKKTKNRLITRVRIRDLIQLFMHLDQMEGAAVPILDSLADIRDTTENTALRDAVSEIYRDVSEGAKLSEAMAKHPKIFHNLYVSLVGAGEETGKMSQSYRQLIKYLKWVDAMQTRIRKATRYPMILLVVVIAAVSIMMGFVVPQIVDFIRNMEIDLPFATTSLIATSDFFAEYWWAVIATPFVIVGAVVALRKSSEGLAYQIDKAILGAPIMGPLIRKINIARFCQTFGALYAAGLPILPAIKSATNTVTNLALIEALESIQSLIKTGSPLSEAFNGSGEFPSMVVRMLKVGEDSGNLTVVLEQVSDFYTSDVDEEVQKLIAMIEPSLTMVLGGMILWIAVGVFGPIYSSFEKMQF</sequence>
<feature type="transmembrane region" description="Helical" evidence="8">
    <location>
        <begin position="219"/>
        <end position="237"/>
    </location>
</feature>
<dbReference type="PANTHER" id="PTHR30012:SF0">
    <property type="entry name" value="TYPE II SECRETION SYSTEM PROTEIN F-RELATED"/>
    <property type="match status" value="1"/>
</dbReference>
<proteinExistence type="inferred from homology"/>
<evidence type="ECO:0000256" key="4">
    <source>
        <dbReference type="ARBA" id="ARBA00022519"/>
    </source>
</evidence>
<comment type="subcellular location">
    <subcellularLocation>
        <location evidence="1">Cell inner membrane</location>
        <topology evidence="1">Multi-pass membrane protein</topology>
    </subcellularLocation>
</comment>
<evidence type="ECO:0000256" key="6">
    <source>
        <dbReference type="ARBA" id="ARBA00022989"/>
    </source>
</evidence>
<comment type="caution">
    <text evidence="10">The sequence shown here is derived from an EMBL/GenBank/DDBJ whole genome shotgun (WGS) entry which is preliminary data.</text>
</comment>
<evidence type="ECO:0000313" key="10">
    <source>
        <dbReference type="EMBL" id="PZQ43387.1"/>
    </source>
</evidence>
<dbReference type="Gene3D" id="1.20.81.30">
    <property type="entry name" value="Type II secretion system (T2SS), domain F"/>
    <property type="match status" value="2"/>
</dbReference>
<protein>
    <submittedName>
        <fullName evidence="10">Type II secretion system F family protein</fullName>
    </submittedName>
</protein>
<keyword evidence="4" id="KW-0997">Cell inner membrane</keyword>
<feature type="transmembrane region" description="Helical" evidence="8">
    <location>
        <begin position="168"/>
        <end position="188"/>
    </location>
</feature>
<dbReference type="GO" id="GO:0005886">
    <property type="term" value="C:plasma membrane"/>
    <property type="evidence" value="ECO:0007669"/>
    <property type="project" value="UniProtKB-SubCell"/>
</dbReference>
<keyword evidence="3" id="KW-1003">Cell membrane</keyword>
<evidence type="ECO:0000256" key="5">
    <source>
        <dbReference type="ARBA" id="ARBA00022692"/>
    </source>
</evidence>
<comment type="similarity">
    <text evidence="2">Belongs to the GSP F family.</text>
</comment>
<dbReference type="AlphaFoldDB" id="A0A2W5PFR7"/>
<dbReference type="EMBL" id="QFQB01000159">
    <property type="protein sequence ID" value="PZQ43387.1"/>
    <property type="molecule type" value="Genomic_DNA"/>
</dbReference>
<feature type="transmembrane region" description="Helical" evidence="8">
    <location>
        <begin position="374"/>
        <end position="394"/>
    </location>
</feature>
<evidence type="ECO:0000256" key="1">
    <source>
        <dbReference type="ARBA" id="ARBA00004429"/>
    </source>
</evidence>
<accession>A0A2W5PFR7</accession>
<keyword evidence="5 8" id="KW-0812">Transmembrane</keyword>
<feature type="domain" description="Type II secretion system protein GspF" evidence="9">
    <location>
        <begin position="270"/>
        <end position="391"/>
    </location>
</feature>
<dbReference type="Pfam" id="PF00482">
    <property type="entry name" value="T2SSF"/>
    <property type="match status" value="2"/>
</dbReference>